<dbReference type="Gene3D" id="3.10.490.10">
    <property type="entry name" value="Gamma-glutamyl cyclotransferase-like"/>
    <property type="match status" value="2"/>
</dbReference>
<keyword evidence="2" id="KW-1185">Reference proteome</keyword>
<dbReference type="SUPFAM" id="SSF110857">
    <property type="entry name" value="Gamma-glutamyl cyclotransferase-like"/>
    <property type="match status" value="1"/>
</dbReference>
<protein>
    <recommendedName>
        <fullName evidence="3">Gamma-glutamylcyclotransferase AIG2-like domain-containing protein</fullName>
    </recommendedName>
</protein>
<reference evidence="1 2" key="2">
    <citation type="submission" date="2019-08" db="EMBL/GenBank/DDBJ databases">
        <authorList>
            <person name="Henke P."/>
        </authorList>
    </citation>
    <scope>NUCLEOTIDE SEQUENCE [LARGE SCALE GENOMIC DNA]</scope>
    <source>
        <strain evidence="1">Phe10_nw2017</strain>
    </source>
</reference>
<proteinExistence type="predicted"/>
<name>A0A5C6M6W6_9PLAN</name>
<accession>A0A5C6M6W6</accession>
<reference evidence="1 2" key="1">
    <citation type="submission" date="2019-08" db="EMBL/GenBank/DDBJ databases">
        <title>100 year-old enigma solved: identification of Planctomyces bekefii, the type genus and species of the phylum Planctomycetes.</title>
        <authorList>
            <person name="Svetlana D.N."/>
            <person name="Overmann J."/>
        </authorList>
    </citation>
    <scope>NUCLEOTIDE SEQUENCE [LARGE SCALE GENOMIC DNA]</scope>
    <source>
        <strain evidence="1">Phe10_nw2017</strain>
    </source>
</reference>
<evidence type="ECO:0000313" key="1">
    <source>
        <dbReference type="EMBL" id="TWW08924.1"/>
    </source>
</evidence>
<evidence type="ECO:0008006" key="3">
    <source>
        <dbReference type="Google" id="ProtNLM"/>
    </source>
</evidence>
<evidence type="ECO:0000313" key="2">
    <source>
        <dbReference type="Proteomes" id="UP000321083"/>
    </source>
</evidence>
<dbReference type="AlphaFoldDB" id="A0A5C6M6W6"/>
<organism evidence="1 2">
    <name type="scientific">Planctomyces bekefii</name>
    <dbReference type="NCBI Taxonomy" id="1653850"/>
    <lineage>
        <taxon>Bacteria</taxon>
        <taxon>Pseudomonadati</taxon>
        <taxon>Planctomycetota</taxon>
        <taxon>Planctomycetia</taxon>
        <taxon>Planctomycetales</taxon>
        <taxon>Planctomycetaceae</taxon>
        <taxon>Planctomyces</taxon>
    </lineage>
</organism>
<dbReference type="InterPro" id="IPR036568">
    <property type="entry name" value="GGCT-like_sf"/>
</dbReference>
<dbReference type="Proteomes" id="UP000321083">
    <property type="component" value="Unassembled WGS sequence"/>
</dbReference>
<dbReference type="EMBL" id="SRHE01000452">
    <property type="protein sequence ID" value="TWW08924.1"/>
    <property type="molecule type" value="Genomic_DNA"/>
</dbReference>
<comment type="caution">
    <text evidence="1">The sequence shown here is derived from an EMBL/GenBank/DDBJ whole genome shotgun (WGS) entry which is preliminary data.</text>
</comment>
<dbReference type="Pfam" id="PF13772">
    <property type="entry name" value="AIG2_2"/>
    <property type="match status" value="1"/>
</dbReference>
<sequence length="119" mass="13209">MSDVWYFVCGSNLSKGRKQIRTGLIRCAIRAKLPDYRLVFNKKGVMDGHYGRTPVTVEMEDGSLCNEEMYVAGDEFVVPEKSPPQDYLEHTVIGANEHQLPDGYIAKSRQVAGTAEGAV</sequence>
<gene>
    <name evidence="1" type="ORF">E3A20_19480</name>
</gene>